<feature type="domain" description="Response regulatory" evidence="3">
    <location>
        <begin position="86"/>
        <end position="203"/>
    </location>
</feature>
<feature type="non-terminal residue" evidence="5">
    <location>
        <position position="408"/>
    </location>
</feature>
<dbReference type="Pfam" id="PF01627">
    <property type="entry name" value="Hpt"/>
    <property type="match status" value="1"/>
</dbReference>
<reference evidence="5 6" key="1">
    <citation type="submission" date="2019-06" db="EMBL/GenBank/DDBJ databases">
        <authorList>
            <person name="Livingstone P."/>
            <person name="Whitworth D."/>
        </authorList>
    </citation>
    <scope>NUCLEOTIDE SEQUENCE [LARGE SCALE GENOMIC DNA]</scope>
    <source>
        <strain evidence="5 6">AM401</strain>
    </source>
</reference>
<dbReference type="CDD" id="cd01949">
    <property type="entry name" value="GGDEF"/>
    <property type="match status" value="1"/>
</dbReference>
<dbReference type="InterPro" id="IPR000160">
    <property type="entry name" value="GGDEF_dom"/>
</dbReference>
<dbReference type="PROSITE" id="PS50110">
    <property type="entry name" value="RESPONSE_REGULATORY"/>
    <property type="match status" value="2"/>
</dbReference>
<keyword evidence="6" id="KW-1185">Reference proteome</keyword>
<dbReference type="Proteomes" id="UP000315369">
    <property type="component" value="Unassembled WGS sequence"/>
</dbReference>
<dbReference type="InterPro" id="IPR008207">
    <property type="entry name" value="Sig_transdc_His_kin_Hpt_dom"/>
</dbReference>
<protein>
    <submittedName>
        <fullName evidence="5">Response regulator</fullName>
    </submittedName>
</protein>
<dbReference type="SUPFAM" id="SSF52172">
    <property type="entry name" value="CheY-like"/>
    <property type="match status" value="2"/>
</dbReference>
<evidence type="ECO:0000256" key="2">
    <source>
        <dbReference type="PROSITE-ProRule" id="PRU00169"/>
    </source>
</evidence>
<evidence type="ECO:0000313" key="6">
    <source>
        <dbReference type="Proteomes" id="UP000315369"/>
    </source>
</evidence>
<feature type="domain" description="Response regulatory" evidence="3">
    <location>
        <begin position="212"/>
        <end position="328"/>
    </location>
</feature>
<dbReference type="RefSeq" id="WP_141649513.1">
    <property type="nucleotide sequence ID" value="NZ_VIFM01000541.1"/>
</dbReference>
<dbReference type="InterPro" id="IPR050595">
    <property type="entry name" value="Bact_response_regulator"/>
</dbReference>
<dbReference type="SUPFAM" id="SSF47226">
    <property type="entry name" value="Histidine-containing phosphotransfer domain, HPT domain"/>
    <property type="match status" value="1"/>
</dbReference>
<dbReference type="InterPro" id="IPR036641">
    <property type="entry name" value="HPT_dom_sf"/>
</dbReference>
<dbReference type="EMBL" id="VIFM01000541">
    <property type="protein sequence ID" value="TQF08572.1"/>
    <property type="molecule type" value="Genomic_DNA"/>
</dbReference>
<dbReference type="PANTHER" id="PTHR44591">
    <property type="entry name" value="STRESS RESPONSE REGULATOR PROTEIN 1"/>
    <property type="match status" value="1"/>
</dbReference>
<dbReference type="GO" id="GO:0004672">
    <property type="term" value="F:protein kinase activity"/>
    <property type="evidence" value="ECO:0007669"/>
    <property type="project" value="UniProtKB-ARBA"/>
</dbReference>
<dbReference type="InterPro" id="IPR011006">
    <property type="entry name" value="CheY-like_superfamily"/>
</dbReference>
<dbReference type="GO" id="GO:0000160">
    <property type="term" value="P:phosphorelay signal transduction system"/>
    <property type="evidence" value="ECO:0007669"/>
    <property type="project" value="InterPro"/>
</dbReference>
<organism evidence="5 6">
    <name type="scientific">Myxococcus llanfairpwllgwyngyllgogerychwyrndrobwllllantysiliogogogochensis</name>
    <dbReference type="NCBI Taxonomy" id="2590453"/>
    <lineage>
        <taxon>Bacteria</taxon>
        <taxon>Pseudomonadati</taxon>
        <taxon>Myxococcota</taxon>
        <taxon>Myxococcia</taxon>
        <taxon>Myxococcales</taxon>
        <taxon>Cystobacterineae</taxon>
        <taxon>Myxococcaceae</taxon>
        <taxon>Myxococcus</taxon>
    </lineage>
</organism>
<dbReference type="PANTHER" id="PTHR44591:SF3">
    <property type="entry name" value="RESPONSE REGULATORY DOMAIN-CONTAINING PROTEIN"/>
    <property type="match status" value="1"/>
</dbReference>
<accession>A0A540WHU1</accession>
<evidence type="ECO:0000259" key="4">
    <source>
        <dbReference type="PROSITE" id="PS50887"/>
    </source>
</evidence>
<dbReference type="NCBIfam" id="TIGR00254">
    <property type="entry name" value="GGDEF"/>
    <property type="match status" value="1"/>
</dbReference>
<dbReference type="Gene3D" id="3.40.50.2300">
    <property type="match status" value="2"/>
</dbReference>
<evidence type="ECO:0000313" key="5">
    <source>
        <dbReference type="EMBL" id="TQF08572.1"/>
    </source>
</evidence>
<gene>
    <name evidence="5" type="ORF">FJV41_49205</name>
</gene>
<dbReference type="OrthoDB" id="9778432at2"/>
<comment type="caution">
    <text evidence="2">Lacks conserved residue(s) required for the propagation of feature annotation.</text>
</comment>
<dbReference type="Pfam" id="PF00072">
    <property type="entry name" value="Response_reg"/>
    <property type="match status" value="2"/>
</dbReference>
<proteinExistence type="predicted"/>
<keyword evidence="1 2" id="KW-0597">Phosphoprotein</keyword>
<evidence type="ECO:0000259" key="3">
    <source>
        <dbReference type="PROSITE" id="PS50110"/>
    </source>
</evidence>
<feature type="non-terminal residue" evidence="5">
    <location>
        <position position="1"/>
    </location>
</feature>
<feature type="domain" description="GGDEF" evidence="4">
    <location>
        <begin position="368"/>
        <end position="408"/>
    </location>
</feature>
<comment type="caution">
    <text evidence="5">The sequence shown here is derived from an EMBL/GenBank/DDBJ whole genome shotgun (WGS) entry which is preliminary data.</text>
</comment>
<feature type="modified residue" description="4-aspartylphosphate" evidence="2">
    <location>
        <position position="261"/>
    </location>
</feature>
<dbReference type="Pfam" id="PF00990">
    <property type="entry name" value="GGDEF"/>
    <property type="match status" value="1"/>
</dbReference>
<evidence type="ECO:0000256" key="1">
    <source>
        <dbReference type="ARBA" id="ARBA00022553"/>
    </source>
</evidence>
<name>A0A540WHU1_9BACT</name>
<dbReference type="PROSITE" id="PS50887">
    <property type="entry name" value="GGDEF"/>
    <property type="match status" value="1"/>
</dbReference>
<dbReference type="InterPro" id="IPR043128">
    <property type="entry name" value="Rev_trsase/Diguanyl_cyclase"/>
</dbReference>
<dbReference type="SUPFAM" id="SSF55073">
    <property type="entry name" value="Nucleotide cyclase"/>
    <property type="match status" value="1"/>
</dbReference>
<dbReference type="Gene3D" id="3.30.70.270">
    <property type="match status" value="1"/>
</dbReference>
<dbReference type="InterPro" id="IPR001789">
    <property type="entry name" value="Sig_transdc_resp-reg_receiver"/>
</dbReference>
<dbReference type="AlphaFoldDB" id="A0A540WHU1"/>
<dbReference type="SMART" id="SM00448">
    <property type="entry name" value="REC"/>
    <property type="match status" value="2"/>
</dbReference>
<dbReference type="InterPro" id="IPR029787">
    <property type="entry name" value="Nucleotide_cyclase"/>
</dbReference>
<sequence length="408" mass="44477">VGRREALEEATLVVHKLHGTAGSYGFTEVSLSAGRLEDVLRSAKDVSRLDWGVVDAAFRELARTASVPVKSARKEGPAAVLPTEGVLLVVDEDARVLAEAERLGRAHVVRVLPARTASEAVAVARKQWVDGVLIHMHLGGEMGGIQAAHQLRSVEGLGSLPLGFTEAAGGLEDRVAAAHAGASLFLPRPFTAQDFAAAAERMVAARRPERARVLVVDDDPEAIAALVHSLASEQVEVVGLGDAHQLMEALAEHRPDLLLLDVQMPGPSGFDLCRILRSTPAWQELPVLLITAHLGLEFRLAAFQAGADDYISKPVLKEELRARVQARLERARLSRERAERDALTGLLLRRPFIEGLRARLSEAQRQQRPLALCFLDVDHFKRVNDRYGHLAGDRVLTRLGRLLGARFR</sequence>